<name>A0ABN0UIN5_9ACTN</name>
<accession>A0ABN0UIN5</accession>
<protein>
    <recommendedName>
        <fullName evidence="1">DUF7710 domain-containing protein</fullName>
    </recommendedName>
</protein>
<dbReference type="Pfam" id="PF24819">
    <property type="entry name" value="DUF7710"/>
    <property type="match status" value="1"/>
</dbReference>
<dbReference type="Proteomes" id="UP001500967">
    <property type="component" value="Unassembled WGS sequence"/>
</dbReference>
<dbReference type="RefSeq" id="WP_344650499.1">
    <property type="nucleotide sequence ID" value="NZ_BAAAGX010000016.1"/>
</dbReference>
<organism evidence="2 3">
    <name type="scientific">Cryptosporangium japonicum</name>
    <dbReference type="NCBI Taxonomy" id="80872"/>
    <lineage>
        <taxon>Bacteria</taxon>
        <taxon>Bacillati</taxon>
        <taxon>Actinomycetota</taxon>
        <taxon>Actinomycetes</taxon>
        <taxon>Cryptosporangiales</taxon>
        <taxon>Cryptosporangiaceae</taxon>
        <taxon>Cryptosporangium</taxon>
    </lineage>
</organism>
<proteinExistence type="predicted"/>
<evidence type="ECO:0000259" key="1">
    <source>
        <dbReference type="Pfam" id="PF24819"/>
    </source>
</evidence>
<evidence type="ECO:0000313" key="2">
    <source>
        <dbReference type="EMBL" id="GAA0251857.1"/>
    </source>
</evidence>
<sequence>MSSDEGSILREARQHLRTQVNGALRRPGMYGRQETAERLLLDAMAAVDGSSPRWEAELDGLRKRHAFTATGVEGAYSNVLPADGLRDATASLYAAIAHRCGWLDLDRTLAAAEYHRLAADIDDWVREDRTLSQALDRFGAPSLWVGGRNPLWPKTLCYATANPDDELICIHVWNSVGNSDADEQEGIHPEPVVLAVRHRPGDFPRSFSFTPEGMRRRPTDDQRSPLRTTVWIFHGDRARYASGVFETEKAGLTWAAHHRVTGVLAEYAYGGTYDAAVSEGRFTASEAGHGVAAVTPGLRRVHLVDGHWD</sequence>
<dbReference type="EMBL" id="BAAAGX010000016">
    <property type="protein sequence ID" value="GAA0251857.1"/>
    <property type="molecule type" value="Genomic_DNA"/>
</dbReference>
<evidence type="ECO:0000313" key="3">
    <source>
        <dbReference type="Proteomes" id="UP001500967"/>
    </source>
</evidence>
<feature type="domain" description="DUF7710" evidence="1">
    <location>
        <begin position="230"/>
        <end position="307"/>
    </location>
</feature>
<dbReference type="InterPro" id="IPR056127">
    <property type="entry name" value="DUF7710"/>
</dbReference>
<reference evidence="2 3" key="1">
    <citation type="journal article" date="2019" name="Int. J. Syst. Evol. Microbiol.">
        <title>The Global Catalogue of Microorganisms (GCM) 10K type strain sequencing project: providing services to taxonomists for standard genome sequencing and annotation.</title>
        <authorList>
            <consortium name="The Broad Institute Genomics Platform"/>
            <consortium name="The Broad Institute Genome Sequencing Center for Infectious Disease"/>
            <person name="Wu L."/>
            <person name="Ma J."/>
        </authorList>
    </citation>
    <scope>NUCLEOTIDE SEQUENCE [LARGE SCALE GENOMIC DNA]</scope>
    <source>
        <strain evidence="2 3">JCM 10425</strain>
    </source>
</reference>
<gene>
    <name evidence="2" type="ORF">GCM10009539_41290</name>
</gene>
<keyword evidence="3" id="KW-1185">Reference proteome</keyword>
<comment type="caution">
    <text evidence="2">The sequence shown here is derived from an EMBL/GenBank/DDBJ whole genome shotgun (WGS) entry which is preliminary data.</text>
</comment>